<dbReference type="Gene3D" id="3.90.1200.10">
    <property type="match status" value="1"/>
</dbReference>
<gene>
    <name evidence="2" type="ORF">AB4875_07985</name>
</gene>
<evidence type="ECO:0000313" key="3">
    <source>
        <dbReference type="Proteomes" id="UP001557484"/>
    </source>
</evidence>
<dbReference type="InterPro" id="IPR052077">
    <property type="entry name" value="CcrZ_PhaseVar_Mediator"/>
</dbReference>
<keyword evidence="2" id="KW-0808">Transferase</keyword>
<dbReference type="CDD" id="cd05151">
    <property type="entry name" value="ChoK-like"/>
    <property type="match status" value="1"/>
</dbReference>
<reference evidence="2 3" key="1">
    <citation type="journal article" date="2011" name="Int. J. Syst. Evol. Microbiol.">
        <title>Zhongshania antarctica gen. nov., sp. nov. and Zhongshania guokunii sp. nov., gammaproteobacteria respectively isolated from coastal attached (fast) ice and surface seawater of the Antarctic.</title>
        <authorList>
            <person name="Li H.J."/>
            <person name="Zhang X.Y."/>
            <person name="Chen C.X."/>
            <person name="Zhang Y.J."/>
            <person name="Gao Z.M."/>
            <person name="Yu Y."/>
            <person name="Chen X.L."/>
            <person name="Chen B."/>
            <person name="Zhang Y.Z."/>
        </authorList>
    </citation>
    <scope>NUCLEOTIDE SEQUENCE [LARGE SCALE GENOMIC DNA]</scope>
    <source>
        <strain evidence="2 3">R06B22</strain>
    </source>
</reference>
<accession>A0ABV3TW63</accession>
<dbReference type="GO" id="GO:0016301">
    <property type="term" value="F:kinase activity"/>
    <property type="evidence" value="ECO:0007669"/>
    <property type="project" value="UniProtKB-KW"/>
</dbReference>
<keyword evidence="2" id="KW-0418">Kinase</keyword>
<keyword evidence="3" id="KW-1185">Reference proteome</keyword>
<dbReference type="SUPFAM" id="SSF56112">
    <property type="entry name" value="Protein kinase-like (PK-like)"/>
    <property type="match status" value="1"/>
</dbReference>
<dbReference type="InterPro" id="IPR002575">
    <property type="entry name" value="Aminoglycoside_PTrfase"/>
</dbReference>
<protein>
    <submittedName>
        <fullName evidence="2">Choline kinase family protein</fullName>
    </submittedName>
</protein>
<dbReference type="EMBL" id="JBFRYB010000001">
    <property type="protein sequence ID" value="MEX1665427.1"/>
    <property type="molecule type" value="Genomic_DNA"/>
</dbReference>
<proteinExistence type="predicted"/>
<feature type="domain" description="Aminoglycoside phosphotransferase" evidence="1">
    <location>
        <begin position="24"/>
        <end position="243"/>
    </location>
</feature>
<dbReference type="Gene3D" id="3.30.200.20">
    <property type="entry name" value="Phosphorylase Kinase, domain 1"/>
    <property type="match status" value="1"/>
</dbReference>
<dbReference type="PANTHER" id="PTHR40086:SF1">
    <property type="entry name" value="CELL CYCLE REGULATOR CCRZ"/>
    <property type="match status" value="1"/>
</dbReference>
<organism evidence="2 3">
    <name type="scientific">Zhongshania arctica</name>
    <dbReference type="NCBI Taxonomy" id="3238302"/>
    <lineage>
        <taxon>Bacteria</taxon>
        <taxon>Pseudomonadati</taxon>
        <taxon>Pseudomonadota</taxon>
        <taxon>Gammaproteobacteria</taxon>
        <taxon>Cellvibrionales</taxon>
        <taxon>Spongiibacteraceae</taxon>
        <taxon>Zhongshania</taxon>
    </lineage>
</organism>
<evidence type="ECO:0000313" key="2">
    <source>
        <dbReference type="EMBL" id="MEX1665427.1"/>
    </source>
</evidence>
<evidence type="ECO:0000259" key="1">
    <source>
        <dbReference type="Pfam" id="PF01636"/>
    </source>
</evidence>
<dbReference type="PANTHER" id="PTHR40086">
    <property type="entry name" value="PHOSPHOTRANSFERASE YTMP-RELATED"/>
    <property type="match status" value="1"/>
</dbReference>
<dbReference type="InterPro" id="IPR011009">
    <property type="entry name" value="Kinase-like_dom_sf"/>
</dbReference>
<dbReference type="RefSeq" id="WP_368375531.1">
    <property type="nucleotide sequence ID" value="NZ_JBFRYB010000001.1"/>
</dbReference>
<dbReference type="Proteomes" id="UP001557484">
    <property type="component" value="Unassembled WGS sequence"/>
</dbReference>
<name>A0ABV3TW63_9GAMM</name>
<sequence>MTSALTDIIPLDWPLWSKSKPVLIRPLLGGLTNKSWLISADNTVMVLRQNSPISSALNLDRVTEAQVLKLADRAGLCAPLIHYDADYKYMVGYFVSGQHWRADAAGLTSLAYLLRSIHGLAAVDGYLDINEKAASYWRAISSDAEFAADLENLAEDVASHIQDAKALSAGSCLCHNDLLLENLVAADDGGLYAIDWEYSAMGDAFYELAVIVEGHGLNEQQQRLLLTEYLQRPLTSDDWRRLYHWRVIYAYLTVLWYAVQWSSGVMASAKTANDIVQQICALRTLMKIEPI</sequence>
<comment type="caution">
    <text evidence="2">The sequence shown here is derived from an EMBL/GenBank/DDBJ whole genome shotgun (WGS) entry which is preliminary data.</text>
</comment>
<dbReference type="Pfam" id="PF01636">
    <property type="entry name" value="APH"/>
    <property type="match status" value="1"/>
</dbReference>